<dbReference type="AlphaFoldDB" id="A0A2C6ZZH2"/>
<accession>A0A2C6ZZH2</accession>
<dbReference type="EMBL" id="PDNU01000060">
    <property type="protein sequence ID" value="PHK93198.1"/>
    <property type="molecule type" value="Genomic_DNA"/>
</dbReference>
<reference evidence="1 2" key="1">
    <citation type="submission" date="2017-10" db="EMBL/GenBank/DDBJ databases">
        <authorList>
            <person name="Banno H."/>
            <person name="Chua N.-H."/>
        </authorList>
    </citation>
    <scope>NUCLEOTIDE SEQUENCE [LARGE SCALE GENOMIC DNA]</scope>
    <source>
        <strain evidence="1 2">YW11</strain>
    </source>
</reference>
<gene>
    <name evidence="1" type="ORF">CR162_19820</name>
</gene>
<name>A0A2C6ZZH2_9PROT</name>
<keyword evidence="2" id="KW-1185">Reference proteome</keyword>
<comment type="caution">
    <text evidence="1">The sequence shown here is derived from an EMBL/GenBank/DDBJ whole genome shotgun (WGS) entry which is preliminary data.</text>
</comment>
<evidence type="ECO:0000313" key="1">
    <source>
        <dbReference type="EMBL" id="PHK93198.1"/>
    </source>
</evidence>
<evidence type="ECO:0000313" key="2">
    <source>
        <dbReference type="Proteomes" id="UP000223527"/>
    </source>
</evidence>
<sequence length="212" mass="23510">MRIQGNLSYSDILASIHRELSDKSGEELKAGVCEQLAILSFEIARLKQKQKAYAAALRNPEAPASPGPSEAIMQLPSLAEIDMREALDALDGFYPLEYAEDGPYRWTGPNATARFQVWIDRSVPVQLDALMFSFGDERNRAEITLLVDGVTVPVHCGDKMIRSDPFPVTPDVAASEIIFHIPHTFCPAERGEEDSRRLGVAFRSVKIKPAIR</sequence>
<proteinExistence type="predicted"/>
<organism evidence="1 2">
    <name type="scientific">Teichococcus rhizosphaerae</name>
    <dbReference type="NCBI Taxonomy" id="1335062"/>
    <lineage>
        <taxon>Bacteria</taxon>
        <taxon>Pseudomonadati</taxon>
        <taxon>Pseudomonadota</taxon>
        <taxon>Alphaproteobacteria</taxon>
        <taxon>Acetobacterales</taxon>
        <taxon>Roseomonadaceae</taxon>
        <taxon>Roseomonas</taxon>
    </lineage>
</organism>
<dbReference type="Proteomes" id="UP000223527">
    <property type="component" value="Unassembled WGS sequence"/>
</dbReference>
<protein>
    <submittedName>
        <fullName evidence="1">Uncharacterized protein</fullName>
    </submittedName>
</protein>